<dbReference type="InterPro" id="IPR006128">
    <property type="entry name" value="Lipoprotein_PsaA-like"/>
</dbReference>
<name>A0A1G9C2W8_9BACL</name>
<keyword evidence="2 5" id="KW-0813">Transport</keyword>
<dbReference type="Gene3D" id="3.40.50.1980">
    <property type="entry name" value="Nitrogenase molybdenum iron protein domain"/>
    <property type="match status" value="2"/>
</dbReference>
<dbReference type="OrthoDB" id="9793396at2"/>
<keyword evidence="3" id="KW-0479">Metal-binding</keyword>
<dbReference type="Pfam" id="PF01297">
    <property type="entry name" value="ZnuA"/>
    <property type="match status" value="1"/>
</dbReference>
<evidence type="ECO:0000256" key="2">
    <source>
        <dbReference type="ARBA" id="ARBA00022448"/>
    </source>
</evidence>
<feature type="chain" id="PRO_5011597827" evidence="6">
    <location>
        <begin position="23"/>
        <end position="307"/>
    </location>
</feature>
<comment type="similarity">
    <text evidence="5">Belongs to the bacterial solute-binding protein 9 family.</text>
</comment>
<dbReference type="GO" id="GO:0046872">
    <property type="term" value="F:metal ion binding"/>
    <property type="evidence" value="ECO:0007669"/>
    <property type="project" value="UniProtKB-KW"/>
</dbReference>
<organism evidence="7 8">
    <name type="scientific">Lacicoccus qingdaonensis</name>
    <dbReference type="NCBI Taxonomy" id="576118"/>
    <lineage>
        <taxon>Bacteria</taxon>
        <taxon>Bacillati</taxon>
        <taxon>Bacillota</taxon>
        <taxon>Bacilli</taxon>
        <taxon>Bacillales</taxon>
        <taxon>Salinicoccaceae</taxon>
        <taxon>Lacicoccus</taxon>
    </lineage>
</organism>
<feature type="signal peptide" evidence="6">
    <location>
        <begin position="1"/>
        <end position="22"/>
    </location>
</feature>
<evidence type="ECO:0000256" key="1">
    <source>
        <dbReference type="ARBA" id="ARBA00004196"/>
    </source>
</evidence>
<keyword evidence="8" id="KW-1185">Reference proteome</keyword>
<dbReference type="InterPro" id="IPR006127">
    <property type="entry name" value="ZnuA-like"/>
</dbReference>
<reference evidence="8" key="1">
    <citation type="submission" date="2016-10" db="EMBL/GenBank/DDBJ databases">
        <authorList>
            <person name="Varghese N."/>
            <person name="Submissions S."/>
        </authorList>
    </citation>
    <scope>NUCLEOTIDE SEQUENCE [LARGE SCALE GENOMIC DNA]</scope>
    <source>
        <strain evidence="8">CGMCC 1.8895</strain>
    </source>
</reference>
<dbReference type="PRINTS" id="PR00691">
    <property type="entry name" value="ADHESINB"/>
</dbReference>
<accession>A0A1G9C2W8</accession>
<dbReference type="SUPFAM" id="SSF53807">
    <property type="entry name" value="Helical backbone' metal receptor"/>
    <property type="match status" value="1"/>
</dbReference>
<protein>
    <submittedName>
        <fullName evidence="7">Manganese/zinc/iron transport system substrate-binding protein</fullName>
    </submittedName>
</protein>
<comment type="subcellular location">
    <subcellularLocation>
        <location evidence="1">Cell envelope</location>
    </subcellularLocation>
</comment>
<evidence type="ECO:0000256" key="6">
    <source>
        <dbReference type="SAM" id="SignalP"/>
    </source>
</evidence>
<dbReference type="PROSITE" id="PS51257">
    <property type="entry name" value="PROKAR_LIPOPROTEIN"/>
    <property type="match status" value="1"/>
</dbReference>
<dbReference type="Proteomes" id="UP000199008">
    <property type="component" value="Unassembled WGS sequence"/>
</dbReference>
<dbReference type="AlphaFoldDB" id="A0A1G9C2W8"/>
<proteinExistence type="inferred from homology"/>
<dbReference type="PANTHER" id="PTHR42953">
    <property type="entry name" value="HIGH-AFFINITY ZINC UPTAKE SYSTEM PROTEIN ZNUA-RELATED"/>
    <property type="match status" value="1"/>
</dbReference>
<gene>
    <name evidence="7" type="ORF">SAMN05216216_103191</name>
</gene>
<dbReference type="PRINTS" id="PR00690">
    <property type="entry name" value="ADHESNFAMILY"/>
</dbReference>
<evidence type="ECO:0000256" key="5">
    <source>
        <dbReference type="RuleBase" id="RU003512"/>
    </source>
</evidence>
<dbReference type="STRING" id="576118.SAMN05216216_103191"/>
<dbReference type="RefSeq" id="WP_092984669.1">
    <property type="nucleotide sequence ID" value="NZ_FNFY01000003.1"/>
</dbReference>
<dbReference type="PANTHER" id="PTHR42953:SF1">
    <property type="entry name" value="METAL-BINDING PROTEIN HI_0362-RELATED"/>
    <property type="match status" value="1"/>
</dbReference>
<keyword evidence="4 6" id="KW-0732">Signal</keyword>
<evidence type="ECO:0000313" key="7">
    <source>
        <dbReference type="EMBL" id="SDK45635.1"/>
    </source>
</evidence>
<dbReference type="InterPro" id="IPR006129">
    <property type="entry name" value="AdhesinB"/>
</dbReference>
<dbReference type="GO" id="GO:0030313">
    <property type="term" value="C:cell envelope"/>
    <property type="evidence" value="ECO:0007669"/>
    <property type="project" value="UniProtKB-SubCell"/>
</dbReference>
<dbReference type="InterPro" id="IPR050492">
    <property type="entry name" value="Bact_metal-bind_prot9"/>
</dbReference>
<sequence>MRKMLLFIVVSAVFLTACGAQSDSAETDDRTQIAVTTTFLYDMVSVLEEDVDYFNIELIIPAGEDPHVYQPKASDLRKINESDFILYQGLNFEGRMIDLLETGIPVADDLDTSSLETMEEEGSAEVDPHFWFNIDLYKEAMTNVFNILTEMNPDGEKAYQDNLDAYFKELDELDDYVSERIAEVPRESRILITPHDAFGYMAASYDIDVHAPQGFSTDSEVSNNQIQNTAALIAERDINAIFLESTTNPDRMKRLQEIVASEGVEVEIISGENQTLLSDSLAPRGEPGDTYISMYKHNIDLIVDNLK</sequence>
<dbReference type="GO" id="GO:0007155">
    <property type="term" value="P:cell adhesion"/>
    <property type="evidence" value="ECO:0007669"/>
    <property type="project" value="InterPro"/>
</dbReference>
<evidence type="ECO:0000256" key="3">
    <source>
        <dbReference type="ARBA" id="ARBA00022723"/>
    </source>
</evidence>
<dbReference type="GO" id="GO:0030001">
    <property type="term" value="P:metal ion transport"/>
    <property type="evidence" value="ECO:0007669"/>
    <property type="project" value="InterPro"/>
</dbReference>
<evidence type="ECO:0000256" key="4">
    <source>
        <dbReference type="ARBA" id="ARBA00022729"/>
    </source>
</evidence>
<dbReference type="EMBL" id="FNFY01000003">
    <property type="protein sequence ID" value="SDK45635.1"/>
    <property type="molecule type" value="Genomic_DNA"/>
</dbReference>
<evidence type="ECO:0000313" key="8">
    <source>
        <dbReference type="Proteomes" id="UP000199008"/>
    </source>
</evidence>